<proteinExistence type="predicted"/>
<sequence length="100" mass="11266">MIKLIISNKKSKKIIIGDFVLDMAVLLCNWDKNYGPTRGGLSFDYYYSMAFAGLVKRDNPSQPMDEVVEFIPEGTTWSEINQIIVREINGSNKANGTKCN</sequence>
<dbReference type="RefSeq" id="WP_289999678.1">
    <property type="nucleotide sequence ID" value="NZ_JAUEPH010000003.1"/>
</dbReference>
<comment type="caution">
    <text evidence="1">The sequence shown here is derived from an EMBL/GenBank/DDBJ whole genome shotgun (WGS) entry which is preliminary data.</text>
</comment>
<keyword evidence="2" id="KW-1185">Reference proteome</keyword>
<reference evidence="1" key="1">
    <citation type="submission" date="2023-06" db="EMBL/GenBank/DDBJ databases">
        <title>Robiginitalea aurantiacus sp. nov. and Algoriphagus sediminis sp. nov., isolated from coastal sediment.</title>
        <authorList>
            <person name="Zhou Z.Y."/>
            <person name="An J."/>
            <person name="Jia Y.W."/>
            <person name="Du Z.J."/>
        </authorList>
    </citation>
    <scope>NUCLEOTIDE SEQUENCE</scope>
    <source>
        <strain evidence="1">C2-7</strain>
    </source>
</reference>
<organism evidence="1 2">
    <name type="scientific">Algoriphagus sediminis</name>
    <dbReference type="NCBI Taxonomy" id="3057113"/>
    <lineage>
        <taxon>Bacteria</taxon>
        <taxon>Pseudomonadati</taxon>
        <taxon>Bacteroidota</taxon>
        <taxon>Cytophagia</taxon>
        <taxon>Cytophagales</taxon>
        <taxon>Cyclobacteriaceae</taxon>
        <taxon>Algoriphagus</taxon>
    </lineage>
</organism>
<dbReference type="Proteomes" id="UP001171916">
    <property type="component" value="Unassembled WGS sequence"/>
</dbReference>
<dbReference type="EMBL" id="JAUEPH010000003">
    <property type="protein sequence ID" value="MDN3204124.1"/>
    <property type="molecule type" value="Genomic_DNA"/>
</dbReference>
<evidence type="ECO:0000313" key="2">
    <source>
        <dbReference type="Proteomes" id="UP001171916"/>
    </source>
</evidence>
<gene>
    <name evidence="1" type="ORF">QVH07_08190</name>
</gene>
<accession>A0ABT7YC68</accession>
<protein>
    <submittedName>
        <fullName evidence="1">Uncharacterized protein</fullName>
    </submittedName>
</protein>
<name>A0ABT7YC68_9BACT</name>
<evidence type="ECO:0000313" key="1">
    <source>
        <dbReference type="EMBL" id="MDN3204124.1"/>
    </source>
</evidence>